<evidence type="ECO:0000313" key="2">
    <source>
        <dbReference type="EMBL" id="SUZ95964.1"/>
    </source>
</evidence>
<dbReference type="AlphaFoldDB" id="A0A381RXN5"/>
<feature type="domain" description="Alkyl hydroperoxide reductase subunit C/ Thiol specific antioxidant" evidence="1">
    <location>
        <begin position="2"/>
        <end position="60"/>
    </location>
</feature>
<organism evidence="2">
    <name type="scientific">marine metagenome</name>
    <dbReference type="NCBI Taxonomy" id="408172"/>
    <lineage>
        <taxon>unclassified sequences</taxon>
        <taxon>metagenomes</taxon>
        <taxon>ecological metagenomes</taxon>
    </lineage>
</organism>
<reference evidence="2" key="1">
    <citation type="submission" date="2018-05" db="EMBL/GenBank/DDBJ databases">
        <authorList>
            <person name="Lanie J.A."/>
            <person name="Ng W.-L."/>
            <person name="Kazmierczak K.M."/>
            <person name="Andrzejewski T.M."/>
            <person name="Davidsen T.M."/>
            <person name="Wayne K.J."/>
            <person name="Tettelin H."/>
            <person name="Glass J.I."/>
            <person name="Rusch D."/>
            <person name="Podicherti R."/>
            <person name="Tsui H.-C.T."/>
            <person name="Winkler M.E."/>
        </authorList>
    </citation>
    <scope>NUCLEOTIDE SEQUENCE</scope>
</reference>
<sequence>MVSVDDAETNRKFAESLEADFPLLSNPDGDVARAYGVVSPERQLPQRWTFYIGGDGRILYVDKEVNASTAGAQVVERLAALDVPKR</sequence>
<dbReference type="Gene3D" id="3.40.30.10">
    <property type="entry name" value="Glutaredoxin"/>
    <property type="match status" value="1"/>
</dbReference>
<dbReference type="InterPro" id="IPR036249">
    <property type="entry name" value="Thioredoxin-like_sf"/>
</dbReference>
<dbReference type="Pfam" id="PF00578">
    <property type="entry name" value="AhpC-TSA"/>
    <property type="match status" value="1"/>
</dbReference>
<name>A0A381RXN5_9ZZZZ</name>
<dbReference type="SUPFAM" id="SSF52833">
    <property type="entry name" value="Thioredoxin-like"/>
    <property type="match status" value="1"/>
</dbReference>
<dbReference type="EMBL" id="UINC01002370">
    <property type="protein sequence ID" value="SUZ95964.1"/>
    <property type="molecule type" value="Genomic_DNA"/>
</dbReference>
<dbReference type="GO" id="GO:0016491">
    <property type="term" value="F:oxidoreductase activity"/>
    <property type="evidence" value="ECO:0007669"/>
    <property type="project" value="InterPro"/>
</dbReference>
<protein>
    <recommendedName>
        <fullName evidence="1">Alkyl hydroperoxide reductase subunit C/ Thiol specific antioxidant domain-containing protein</fullName>
    </recommendedName>
</protein>
<accession>A0A381RXN5</accession>
<dbReference type="InterPro" id="IPR000866">
    <property type="entry name" value="AhpC/TSA"/>
</dbReference>
<proteinExistence type="predicted"/>
<gene>
    <name evidence="2" type="ORF">METZ01_LOCUS48818</name>
</gene>
<dbReference type="GO" id="GO:0016209">
    <property type="term" value="F:antioxidant activity"/>
    <property type="evidence" value="ECO:0007669"/>
    <property type="project" value="InterPro"/>
</dbReference>
<evidence type="ECO:0000259" key="1">
    <source>
        <dbReference type="Pfam" id="PF00578"/>
    </source>
</evidence>